<dbReference type="SMART" id="SM00656">
    <property type="entry name" value="Amb_all"/>
    <property type="match status" value="2"/>
</dbReference>
<dbReference type="Pfam" id="PF00544">
    <property type="entry name" value="Pectate_lyase_4"/>
    <property type="match status" value="2"/>
</dbReference>
<evidence type="ECO:0000256" key="4">
    <source>
        <dbReference type="RuleBase" id="RU361173"/>
    </source>
</evidence>
<feature type="region of interest" description="Disordered" evidence="5">
    <location>
        <begin position="318"/>
        <end position="345"/>
    </location>
</feature>
<keyword evidence="6" id="KW-0732">Signal</keyword>
<evidence type="ECO:0000313" key="9">
    <source>
        <dbReference type="Proteomes" id="UP001595833"/>
    </source>
</evidence>
<comment type="similarity">
    <text evidence="4">Belongs to the polysaccharide lyase 1 family.</text>
</comment>
<dbReference type="InterPro" id="IPR045032">
    <property type="entry name" value="PEL"/>
</dbReference>
<keyword evidence="4" id="KW-0964">Secreted</keyword>
<dbReference type="RefSeq" id="WP_344037958.1">
    <property type="nucleotide sequence ID" value="NZ_BAAAKE010000009.1"/>
</dbReference>
<sequence length="732" mass="76808">MRRTTAFALSATLIGGFTSAVAATTPAAAAEASPVGFASVNALGQNGTTGGAGGQTVTVTNRTQFEDAVERTEPLVIQVNGTIQLSGMLDVESDKTIIGVGTNGRITGGGLDVDGTHNVIIRNLTFTGANDDAINITDGAHHVWVDHNDLSGAYDGALDVKRGSDYVTVSWNHFHDQSKNSLVGHSDGNGGQDDGKLRVTYHHNFFDGTAERNPRVRFADPVHVFNNYYRNVQGTDSYGAATAMDAGVLVEGNYFENVASPTKVQIFESDPGRLVERNNVYVNSGAPESDGTVTEPRTYYAYTVDDPNTVPARVRAGAGVGKLGSPTPDTTPPAAPGDLRAGGASANSATLTWSASTDNVGVAGYTVYREAGSTDVQVGSATGTSFTVTGLSPATSYTFYVVARDAAGNSSSPSGAITVRTSDQGGGQPTGGPVGFASVNALGQNGTTGGAGGPEVTVTTPTDFINNIKADGPRVVKVQGLITLPAGMYDVSSDKTIIGVGANSGISGGGLNVGLPVSEVTSPPANAVHNVIIRNMVFRNANDDSINVQMFSHHIWIDHNDLSAGKDGLIDVKRGSSYVTISWNHTHNHTKNMLLGHDDDNGAQDIGYLKVTYHHNWFDKTPQRNPRVRFGNPVHVFNNYFYDNSDVGVACQQQSGCWVEGNFFEDVEEPMTTSYAGPKGNIVERNNHYTGESGDPVVGGSVENPANYYQYTADPAANIKTIVTQGAGTGKI</sequence>
<dbReference type="SMART" id="SM00710">
    <property type="entry name" value="PbH1"/>
    <property type="match status" value="6"/>
</dbReference>
<comment type="subcellular location">
    <subcellularLocation>
        <location evidence="4">Secreted</location>
    </subcellularLocation>
</comment>
<dbReference type="Gene3D" id="2.60.40.10">
    <property type="entry name" value="Immunoglobulins"/>
    <property type="match status" value="1"/>
</dbReference>
<keyword evidence="2" id="KW-0326">Glycosidase</keyword>
<dbReference type="InterPro" id="IPR036116">
    <property type="entry name" value="FN3_sf"/>
</dbReference>
<dbReference type="PROSITE" id="PS50853">
    <property type="entry name" value="FN3"/>
    <property type="match status" value="1"/>
</dbReference>
<dbReference type="SUPFAM" id="SSF51126">
    <property type="entry name" value="Pectin lyase-like"/>
    <property type="match status" value="2"/>
</dbReference>
<dbReference type="InterPro" id="IPR012334">
    <property type="entry name" value="Pectin_lyas_fold"/>
</dbReference>
<dbReference type="PANTHER" id="PTHR31683:SF18">
    <property type="entry name" value="PECTATE LYASE 21-RELATED"/>
    <property type="match status" value="1"/>
</dbReference>
<keyword evidence="2" id="KW-0378">Hydrolase</keyword>
<keyword evidence="1 4" id="KW-0456">Lyase</keyword>
<dbReference type="InterPro" id="IPR002022">
    <property type="entry name" value="Pec_lyase"/>
</dbReference>
<dbReference type="Gene3D" id="2.160.20.10">
    <property type="entry name" value="Single-stranded right-handed beta-helix, Pectin lyase-like"/>
    <property type="match status" value="2"/>
</dbReference>
<dbReference type="InterPro" id="IPR013783">
    <property type="entry name" value="Ig-like_fold"/>
</dbReference>
<evidence type="ECO:0000259" key="7">
    <source>
        <dbReference type="PROSITE" id="PS50853"/>
    </source>
</evidence>
<evidence type="ECO:0000256" key="5">
    <source>
        <dbReference type="SAM" id="MobiDB-lite"/>
    </source>
</evidence>
<proteinExistence type="inferred from homology"/>
<protein>
    <submittedName>
        <fullName evidence="8">Fibronectin type III domain-containing protein</fullName>
    </submittedName>
</protein>
<dbReference type="InterPro" id="IPR011050">
    <property type="entry name" value="Pectin_lyase_fold/virulence"/>
</dbReference>
<evidence type="ECO:0000256" key="3">
    <source>
        <dbReference type="ARBA" id="ARBA00023326"/>
    </source>
</evidence>
<evidence type="ECO:0000256" key="1">
    <source>
        <dbReference type="ARBA" id="ARBA00023239"/>
    </source>
</evidence>
<keyword evidence="3 4" id="KW-0624">Polysaccharide degradation</keyword>
<organism evidence="8 9">
    <name type="scientific">Saccharothrix xinjiangensis</name>
    <dbReference type="NCBI Taxonomy" id="204798"/>
    <lineage>
        <taxon>Bacteria</taxon>
        <taxon>Bacillati</taxon>
        <taxon>Actinomycetota</taxon>
        <taxon>Actinomycetes</taxon>
        <taxon>Pseudonocardiales</taxon>
        <taxon>Pseudonocardiaceae</taxon>
        <taxon>Saccharothrix</taxon>
    </lineage>
</organism>
<reference evidence="9" key="1">
    <citation type="journal article" date="2019" name="Int. J. Syst. Evol. Microbiol.">
        <title>The Global Catalogue of Microorganisms (GCM) 10K type strain sequencing project: providing services to taxonomists for standard genome sequencing and annotation.</title>
        <authorList>
            <consortium name="The Broad Institute Genomics Platform"/>
            <consortium name="The Broad Institute Genome Sequencing Center for Infectious Disease"/>
            <person name="Wu L."/>
            <person name="Ma J."/>
        </authorList>
    </citation>
    <scope>NUCLEOTIDE SEQUENCE [LARGE SCALE GENOMIC DNA]</scope>
    <source>
        <strain evidence="9">KCTC 12848</strain>
    </source>
</reference>
<name>A0ABV9XWX6_9PSEU</name>
<evidence type="ECO:0000256" key="2">
    <source>
        <dbReference type="ARBA" id="ARBA00023295"/>
    </source>
</evidence>
<dbReference type="Pfam" id="PF00041">
    <property type="entry name" value="fn3"/>
    <property type="match status" value="1"/>
</dbReference>
<evidence type="ECO:0000313" key="8">
    <source>
        <dbReference type="EMBL" id="MFC5052931.1"/>
    </source>
</evidence>
<evidence type="ECO:0000256" key="6">
    <source>
        <dbReference type="SAM" id="SignalP"/>
    </source>
</evidence>
<dbReference type="Proteomes" id="UP001595833">
    <property type="component" value="Unassembled WGS sequence"/>
</dbReference>
<dbReference type="PANTHER" id="PTHR31683">
    <property type="entry name" value="PECTATE LYASE 18-RELATED"/>
    <property type="match status" value="1"/>
</dbReference>
<comment type="caution">
    <text evidence="8">The sequence shown here is derived from an EMBL/GenBank/DDBJ whole genome shotgun (WGS) entry which is preliminary data.</text>
</comment>
<gene>
    <name evidence="8" type="ORF">ACFPFM_04075</name>
</gene>
<dbReference type="InterPro" id="IPR006626">
    <property type="entry name" value="PbH1"/>
</dbReference>
<keyword evidence="9" id="KW-1185">Reference proteome</keyword>
<feature type="domain" description="Fibronectin type-III" evidence="7">
    <location>
        <begin position="335"/>
        <end position="424"/>
    </location>
</feature>
<dbReference type="EMBL" id="JBHSJB010000004">
    <property type="protein sequence ID" value="MFC5052931.1"/>
    <property type="molecule type" value="Genomic_DNA"/>
</dbReference>
<keyword evidence="4" id="KW-0119">Carbohydrate metabolism</keyword>
<dbReference type="SUPFAM" id="SSF49265">
    <property type="entry name" value="Fibronectin type III"/>
    <property type="match status" value="1"/>
</dbReference>
<feature type="signal peptide" evidence="6">
    <location>
        <begin position="1"/>
        <end position="22"/>
    </location>
</feature>
<accession>A0ABV9XWX6</accession>
<dbReference type="SMART" id="SM00060">
    <property type="entry name" value="FN3"/>
    <property type="match status" value="1"/>
</dbReference>
<feature type="chain" id="PRO_5047382100" evidence="6">
    <location>
        <begin position="23"/>
        <end position="732"/>
    </location>
</feature>
<dbReference type="InterPro" id="IPR003961">
    <property type="entry name" value="FN3_dom"/>
</dbReference>
<dbReference type="CDD" id="cd00063">
    <property type="entry name" value="FN3"/>
    <property type="match status" value="1"/>
</dbReference>